<sequence length="357" mass="40383">MDFGQQYPENEVPLSRGPTNVEAPSGDVLWPGSTYVITDYHNGMVLTYRDDVVHLAPFDNIVGQTWMCHELNDGWLSLSIDWQGFSTPSPLYLGFYGRRTNMITCREREPAVVWRTFHHKMCFRMLPGSGVGYLHMKVGDTLLPLGVHSEQEVLDETLLLPKLESQTSELSLLNVIDKKLESQSSDLGSLNTAIKELQSQMSGLTKVTEEQKKFEKATDITLTGDDTPWPGNIYIISDKDTSQVLTYKHPRPIFTTFKPGLSSQQWVCHENNGWIGFASDAGPTLAFLGHRDDWKIACEAPHFRGWECYVARKRPDGGYQLLMNDDPHLRPMGRDDDGALRVIRSGNTDAWWGFTKI</sequence>
<comment type="caution">
    <text evidence="2">The sequence shown here is derived from an EMBL/GenBank/DDBJ whole genome shotgun (WGS) entry which is preliminary data.</text>
</comment>
<name>A0AAD6J6V5_DREDA</name>
<proteinExistence type="predicted"/>
<feature type="region of interest" description="Disordered" evidence="1">
    <location>
        <begin position="1"/>
        <end position="20"/>
    </location>
</feature>
<dbReference type="PANTHER" id="PTHR39697">
    <property type="entry name" value="RICIN B LECTIN DOMAIN-CONTAINING PROTEIN-RELATED"/>
    <property type="match status" value="1"/>
</dbReference>
<keyword evidence="3" id="KW-1185">Reference proteome</keyword>
<gene>
    <name evidence="2" type="ORF">Dda_0783</name>
</gene>
<dbReference type="Proteomes" id="UP001221413">
    <property type="component" value="Unassembled WGS sequence"/>
</dbReference>
<evidence type="ECO:0000313" key="2">
    <source>
        <dbReference type="EMBL" id="KAJ6264634.1"/>
    </source>
</evidence>
<accession>A0AAD6J6V5</accession>
<reference evidence="2" key="1">
    <citation type="submission" date="2023-01" db="EMBL/GenBank/DDBJ databases">
        <title>The chitinases involved in constricting ring structure development in the nematode-trapping fungus Drechslerella dactyloides.</title>
        <authorList>
            <person name="Wang R."/>
            <person name="Zhang L."/>
            <person name="Tang P."/>
            <person name="Li S."/>
            <person name="Liang L."/>
        </authorList>
    </citation>
    <scope>NUCLEOTIDE SEQUENCE</scope>
    <source>
        <strain evidence="2">YMF1.00031</strain>
    </source>
</reference>
<protein>
    <submittedName>
        <fullName evidence="2">Uncharacterized protein</fullName>
    </submittedName>
</protein>
<dbReference type="PANTHER" id="PTHR39697:SF2">
    <property type="entry name" value="CYANOVIRIN-N DOMAIN-CONTAINING PROTEIN"/>
    <property type="match status" value="1"/>
</dbReference>
<organism evidence="2 3">
    <name type="scientific">Drechslerella dactyloides</name>
    <name type="common">Nematode-trapping fungus</name>
    <name type="synonym">Arthrobotrys dactyloides</name>
    <dbReference type="NCBI Taxonomy" id="74499"/>
    <lineage>
        <taxon>Eukaryota</taxon>
        <taxon>Fungi</taxon>
        <taxon>Dikarya</taxon>
        <taxon>Ascomycota</taxon>
        <taxon>Pezizomycotina</taxon>
        <taxon>Orbiliomycetes</taxon>
        <taxon>Orbiliales</taxon>
        <taxon>Orbiliaceae</taxon>
        <taxon>Drechslerella</taxon>
    </lineage>
</organism>
<evidence type="ECO:0000256" key="1">
    <source>
        <dbReference type="SAM" id="MobiDB-lite"/>
    </source>
</evidence>
<evidence type="ECO:0000313" key="3">
    <source>
        <dbReference type="Proteomes" id="UP001221413"/>
    </source>
</evidence>
<dbReference type="EMBL" id="JAQGDS010000001">
    <property type="protein sequence ID" value="KAJ6264634.1"/>
    <property type="molecule type" value="Genomic_DNA"/>
</dbReference>
<dbReference type="AlphaFoldDB" id="A0AAD6J6V5"/>